<accession>A0A3M7SXF7</accession>
<feature type="chain" id="PRO_5018244972" evidence="1">
    <location>
        <begin position="22"/>
        <end position="223"/>
    </location>
</feature>
<evidence type="ECO:0000256" key="1">
    <source>
        <dbReference type="SAM" id="SignalP"/>
    </source>
</evidence>
<sequence length="223" mass="24980">MYLNFLIKLIILKQFIYCCLAQVTSSNNFVGFGQSYGDLQFPLRDDYTIQINTIKRFKFGNIKYSNFKLSSNGIILFSGSATFIPSSFPIVSLTAIAPFWSDIDITLYGKILYRQIENGNDLQKIGLEIRLSLSSSFYPNWAFVVTWDEVAPFSSSLASPKNTFQLVLTTNGSSSFAIFNYGQLDWESSRGFVAGINSGDGINYLEISNSSRSLMIKSNVNTK</sequence>
<dbReference type="InterPro" id="IPR051495">
    <property type="entry name" value="Epithelial_Barrier/Signaling"/>
</dbReference>
<gene>
    <name evidence="3" type="ORF">BpHYR1_036975</name>
</gene>
<keyword evidence="4" id="KW-1185">Reference proteome</keyword>
<evidence type="ECO:0000313" key="4">
    <source>
        <dbReference type="Proteomes" id="UP000276133"/>
    </source>
</evidence>
<dbReference type="EMBL" id="REGN01000640">
    <property type="protein sequence ID" value="RNA40473.1"/>
    <property type="molecule type" value="Genomic_DNA"/>
</dbReference>
<organism evidence="3 4">
    <name type="scientific">Brachionus plicatilis</name>
    <name type="common">Marine rotifer</name>
    <name type="synonym">Brachionus muelleri</name>
    <dbReference type="NCBI Taxonomy" id="10195"/>
    <lineage>
        <taxon>Eukaryota</taxon>
        <taxon>Metazoa</taxon>
        <taxon>Spiralia</taxon>
        <taxon>Gnathifera</taxon>
        <taxon>Rotifera</taxon>
        <taxon>Eurotatoria</taxon>
        <taxon>Monogononta</taxon>
        <taxon>Pseudotrocha</taxon>
        <taxon>Ploima</taxon>
        <taxon>Brachionidae</taxon>
        <taxon>Brachionus</taxon>
    </lineage>
</organism>
<comment type="caution">
    <text evidence="3">The sequence shown here is derived from an EMBL/GenBank/DDBJ whole genome shotgun (WGS) entry which is preliminary data.</text>
</comment>
<dbReference type="Proteomes" id="UP000276133">
    <property type="component" value="Unassembled WGS sequence"/>
</dbReference>
<dbReference type="Pfam" id="PF06119">
    <property type="entry name" value="NIDO"/>
    <property type="match status" value="1"/>
</dbReference>
<keyword evidence="1" id="KW-0732">Signal</keyword>
<feature type="domain" description="NIDO" evidence="2">
    <location>
        <begin position="98"/>
        <end position="223"/>
    </location>
</feature>
<dbReference type="AlphaFoldDB" id="A0A3M7SXF7"/>
<dbReference type="PANTHER" id="PTHR13802:SF59">
    <property type="entry name" value="SUSHI DOMAIN-CONTAINING PROTEIN 2"/>
    <property type="match status" value="1"/>
</dbReference>
<reference evidence="3 4" key="1">
    <citation type="journal article" date="2018" name="Sci. Rep.">
        <title>Genomic signatures of local adaptation to the degree of environmental predictability in rotifers.</title>
        <authorList>
            <person name="Franch-Gras L."/>
            <person name="Hahn C."/>
            <person name="Garcia-Roger E.M."/>
            <person name="Carmona M.J."/>
            <person name="Serra M."/>
            <person name="Gomez A."/>
        </authorList>
    </citation>
    <scope>NUCLEOTIDE SEQUENCE [LARGE SCALE GENOMIC DNA]</scope>
    <source>
        <strain evidence="3">HYR1</strain>
    </source>
</reference>
<dbReference type="InterPro" id="IPR003886">
    <property type="entry name" value="NIDO_dom"/>
</dbReference>
<dbReference type="OrthoDB" id="6236007at2759"/>
<dbReference type="STRING" id="10195.A0A3M7SXF7"/>
<proteinExistence type="predicted"/>
<name>A0A3M7SXF7_BRAPC</name>
<dbReference type="PANTHER" id="PTHR13802">
    <property type="entry name" value="MUCIN 4-RELATED"/>
    <property type="match status" value="1"/>
</dbReference>
<feature type="non-terminal residue" evidence="3">
    <location>
        <position position="223"/>
    </location>
</feature>
<dbReference type="GO" id="GO:0007160">
    <property type="term" value="P:cell-matrix adhesion"/>
    <property type="evidence" value="ECO:0007669"/>
    <property type="project" value="InterPro"/>
</dbReference>
<dbReference type="SMART" id="SM00539">
    <property type="entry name" value="NIDO"/>
    <property type="match status" value="1"/>
</dbReference>
<protein>
    <submittedName>
        <fullName evidence="3">Nidogen and EGF-like domain-containing 1</fullName>
    </submittedName>
</protein>
<evidence type="ECO:0000313" key="3">
    <source>
        <dbReference type="EMBL" id="RNA40473.1"/>
    </source>
</evidence>
<evidence type="ECO:0000259" key="2">
    <source>
        <dbReference type="PROSITE" id="PS51220"/>
    </source>
</evidence>
<feature type="signal peptide" evidence="1">
    <location>
        <begin position="1"/>
        <end position="21"/>
    </location>
</feature>
<dbReference type="PROSITE" id="PS51220">
    <property type="entry name" value="NIDO"/>
    <property type="match status" value="1"/>
</dbReference>